<evidence type="ECO:0000313" key="1">
    <source>
        <dbReference type="EMBL" id="CAD9336821.1"/>
    </source>
</evidence>
<dbReference type="GO" id="GO:0032981">
    <property type="term" value="P:mitochondrial respiratory chain complex I assembly"/>
    <property type="evidence" value="ECO:0007669"/>
    <property type="project" value="TreeGrafter"/>
</dbReference>
<evidence type="ECO:0008006" key="2">
    <source>
        <dbReference type="Google" id="ProtNLM"/>
    </source>
</evidence>
<dbReference type="Pfam" id="PF04430">
    <property type="entry name" value="DUF498"/>
    <property type="match status" value="1"/>
</dbReference>
<dbReference type="InterPro" id="IPR036748">
    <property type="entry name" value="MTH938-like_sf"/>
</dbReference>
<reference evidence="1" key="1">
    <citation type="submission" date="2021-01" db="EMBL/GenBank/DDBJ databases">
        <authorList>
            <person name="Corre E."/>
            <person name="Pelletier E."/>
            <person name="Niang G."/>
            <person name="Scheremetjew M."/>
            <person name="Finn R."/>
            <person name="Kale V."/>
            <person name="Holt S."/>
            <person name="Cochrane G."/>
            <person name="Meng A."/>
            <person name="Brown T."/>
            <person name="Cohen L."/>
        </authorList>
    </citation>
    <scope>NUCLEOTIDE SEQUENCE</scope>
    <source>
        <strain evidence="1">Grunow 1884</strain>
    </source>
</reference>
<dbReference type="PANTHER" id="PTHR21192:SF2">
    <property type="entry name" value="NADH DEHYDROGENASE [UBIQUINONE] 1 ALPHA SUBCOMPLEX ASSEMBLY FACTOR 3"/>
    <property type="match status" value="1"/>
</dbReference>
<name>A0A7S2EHF7_TRICV</name>
<dbReference type="AlphaFoldDB" id="A0A7S2EHF7"/>
<protein>
    <recommendedName>
        <fullName evidence="2">NADH dehydrogenase [ubiquinone] 1 alpha subcomplex assembly factor 3</fullName>
    </recommendedName>
</protein>
<proteinExistence type="predicted"/>
<dbReference type="PANTHER" id="PTHR21192">
    <property type="entry name" value="NUCLEAR PROTEIN E3-3"/>
    <property type="match status" value="1"/>
</dbReference>
<dbReference type="SUPFAM" id="SSF64076">
    <property type="entry name" value="MTH938-like"/>
    <property type="match status" value="1"/>
</dbReference>
<sequence>MSRYALRIGRTLFRDFRHLGRYDSFGCPSLPPFVPCCSPSFGHSSSNIKRNFSEIGRGHDLLADSLAFGERRKIILDGYYPTGFDVIGMLDLKDENTAKGGDNNPSKSGSSSKTLHMNGSIIAFPHSCFLWNVKEPKEVTSESLAVVALQSPPVELLFIGTNRALPPREVNKIKKDFKKKGIVVEQLDLTNAMGTFNILNGEDRRVAVALLLDPE</sequence>
<dbReference type="EMBL" id="HBGO01015668">
    <property type="protein sequence ID" value="CAD9336821.1"/>
    <property type="molecule type" value="Transcribed_RNA"/>
</dbReference>
<dbReference type="GO" id="GO:0005743">
    <property type="term" value="C:mitochondrial inner membrane"/>
    <property type="evidence" value="ECO:0007669"/>
    <property type="project" value="TreeGrafter"/>
</dbReference>
<gene>
    <name evidence="1" type="ORF">OSIN01602_LOCUS8837</name>
</gene>
<dbReference type="InterPro" id="IPR007523">
    <property type="entry name" value="NDUFAF3/AAMDC"/>
</dbReference>
<organism evidence="1">
    <name type="scientific">Trieres chinensis</name>
    <name type="common">Marine centric diatom</name>
    <name type="synonym">Odontella sinensis</name>
    <dbReference type="NCBI Taxonomy" id="1514140"/>
    <lineage>
        <taxon>Eukaryota</taxon>
        <taxon>Sar</taxon>
        <taxon>Stramenopiles</taxon>
        <taxon>Ochrophyta</taxon>
        <taxon>Bacillariophyta</taxon>
        <taxon>Mediophyceae</taxon>
        <taxon>Biddulphiophycidae</taxon>
        <taxon>Eupodiscales</taxon>
        <taxon>Parodontellaceae</taxon>
        <taxon>Trieres</taxon>
    </lineage>
</organism>
<dbReference type="Gene3D" id="3.40.1230.10">
    <property type="entry name" value="MTH938-like"/>
    <property type="match status" value="1"/>
</dbReference>
<accession>A0A7S2EHF7</accession>